<evidence type="ECO:0000313" key="2">
    <source>
        <dbReference type="Proteomes" id="UP000192582"/>
    </source>
</evidence>
<accession>A0A1W1VHQ2</accession>
<gene>
    <name evidence="1" type="ORF">SAMN00790413_01720</name>
</gene>
<keyword evidence="2" id="KW-1185">Reference proteome</keyword>
<organism evidence="1 2">
    <name type="scientific">Deinococcus hopiensis KR-140</name>
    <dbReference type="NCBI Taxonomy" id="695939"/>
    <lineage>
        <taxon>Bacteria</taxon>
        <taxon>Thermotogati</taxon>
        <taxon>Deinococcota</taxon>
        <taxon>Deinococci</taxon>
        <taxon>Deinococcales</taxon>
        <taxon>Deinococcaceae</taxon>
        <taxon>Deinococcus</taxon>
    </lineage>
</organism>
<dbReference type="AlphaFoldDB" id="A0A1W1VHQ2"/>
<dbReference type="OrthoDB" id="58634at2"/>
<protein>
    <submittedName>
        <fullName evidence="1">Uncharacterized protein</fullName>
    </submittedName>
</protein>
<dbReference type="STRING" id="695939.SAMN00790413_01720"/>
<sequence length="111" mass="11346">MVLGARTALAPNLTLDAPHFGRLVAGKVAVRGRGLGRVQESGAALTYRAANADAALGRGGLRGRVARNGQGGGTSLLGDVLFRVRVCRCCWVPRSAVHGPPEARTADGSSA</sequence>
<name>A0A1W1VHQ2_9DEIO</name>
<proteinExistence type="predicted"/>
<evidence type="ECO:0000313" key="1">
    <source>
        <dbReference type="EMBL" id="SMB92760.1"/>
    </source>
</evidence>
<dbReference type="RefSeq" id="WP_084049134.1">
    <property type="nucleotide sequence ID" value="NZ_FWWU01000009.1"/>
</dbReference>
<dbReference type="EMBL" id="FWWU01000009">
    <property type="protein sequence ID" value="SMB92760.1"/>
    <property type="molecule type" value="Genomic_DNA"/>
</dbReference>
<dbReference type="Proteomes" id="UP000192582">
    <property type="component" value="Unassembled WGS sequence"/>
</dbReference>
<reference evidence="1 2" key="1">
    <citation type="submission" date="2017-04" db="EMBL/GenBank/DDBJ databases">
        <authorList>
            <person name="Afonso C.L."/>
            <person name="Miller P.J."/>
            <person name="Scott M.A."/>
            <person name="Spackman E."/>
            <person name="Goraichik I."/>
            <person name="Dimitrov K.M."/>
            <person name="Suarez D.L."/>
            <person name="Swayne D.E."/>
        </authorList>
    </citation>
    <scope>NUCLEOTIDE SEQUENCE [LARGE SCALE GENOMIC DNA]</scope>
    <source>
        <strain evidence="1 2">KR-140</strain>
    </source>
</reference>